<dbReference type="PANTHER" id="PTHR11781">
    <property type="entry name" value="IODOTHYRONINE DEIODINASE"/>
    <property type="match status" value="1"/>
</dbReference>
<comment type="similarity">
    <text evidence="1">Belongs to the iodothyronine deiodinase family.</text>
</comment>
<protein>
    <recommendedName>
        <fullName evidence="1">Iodothyronine deiodinase</fullName>
    </recommendedName>
</protein>
<evidence type="ECO:0000256" key="1">
    <source>
        <dbReference type="RuleBase" id="RU000676"/>
    </source>
</evidence>
<dbReference type="GO" id="GO:0004800">
    <property type="term" value="F:thyroxine 5'-deiodinase activity"/>
    <property type="evidence" value="ECO:0007669"/>
    <property type="project" value="InterPro"/>
</dbReference>
<keyword evidence="1" id="KW-0893">Thyroid hormones biosynthesis</keyword>
<dbReference type="SUPFAM" id="SSF52833">
    <property type="entry name" value="Thioredoxin-like"/>
    <property type="match status" value="1"/>
</dbReference>
<dbReference type="InterPro" id="IPR000643">
    <property type="entry name" value="Iodothyronine_deiodinase"/>
</dbReference>
<dbReference type="EMBL" id="CACRXK020003898">
    <property type="protein sequence ID" value="CAB4000699.1"/>
    <property type="molecule type" value="Genomic_DNA"/>
</dbReference>
<keyword evidence="3" id="KW-1185">Reference proteome</keyword>
<dbReference type="GO" id="GO:0042403">
    <property type="term" value="P:thyroid hormone metabolic process"/>
    <property type="evidence" value="ECO:0007669"/>
    <property type="project" value="TreeGrafter"/>
</dbReference>
<reference evidence="2" key="1">
    <citation type="submission" date="2020-04" db="EMBL/GenBank/DDBJ databases">
        <authorList>
            <person name="Alioto T."/>
            <person name="Alioto T."/>
            <person name="Gomez Garrido J."/>
        </authorList>
    </citation>
    <scope>NUCLEOTIDE SEQUENCE</scope>
    <source>
        <strain evidence="2">A484AB</strain>
    </source>
</reference>
<name>A0A6S7H8S2_PARCT</name>
<dbReference type="InterPro" id="IPR036249">
    <property type="entry name" value="Thioredoxin-like_sf"/>
</dbReference>
<keyword evidence="1" id="KW-0712">Selenocysteine</keyword>
<dbReference type="GO" id="GO:0042446">
    <property type="term" value="P:hormone biosynthetic process"/>
    <property type="evidence" value="ECO:0007669"/>
    <property type="project" value="UniProtKB-KW"/>
</dbReference>
<proteinExistence type="inferred from homology"/>
<dbReference type="OrthoDB" id="428577at2759"/>
<sequence>MPKRNYWETFLGWEMYKSIWKSRMVDITRKARNGVEAQNVPLMTTDGKRCVRLLDLLQVDRALVVYFGSCSCPVFMNKLKLFGELAQDYSDIVDFVVVYIEEAHPEDGWSFKNNFIKVRKHRSQEERCRAAQKLQELNLPCDILVDTMEDNANVAYGALPERLYAIEEGKVAYVGGQGPMNSSMKAAREWLAEYREKNTFRRWTL</sequence>
<dbReference type="AlphaFoldDB" id="A0A6S7H8S2"/>
<dbReference type="Proteomes" id="UP001152795">
    <property type="component" value="Unassembled WGS sequence"/>
</dbReference>
<dbReference type="PANTHER" id="PTHR11781:SF24">
    <property type="entry name" value="IODOTHYRONINE DEIODINASE"/>
    <property type="match status" value="1"/>
</dbReference>
<dbReference type="Pfam" id="PF00837">
    <property type="entry name" value="T4_deiodinase"/>
    <property type="match status" value="1"/>
</dbReference>
<comment type="caution">
    <text evidence="2">The sequence shown here is derived from an EMBL/GenBank/DDBJ whole genome shotgun (WGS) entry which is preliminary data.</text>
</comment>
<evidence type="ECO:0000313" key="2">
    <source>
        <dbReference type="EMBL" id="CAB4000699.1"/>
    </source>
</evidence>
<organism evidence="2 3">
    <name type="scientific">Paramuricea clavata</name>
    <name type="common">Red gorgonian</name>
    <name type="synonym">Violescent sea-whip</name>
    <dbReference type="NCBI Taxonomy" id="317549"/>
    <lineage>
        <taxon>Eukaryota</taxon>
        <taxon>Metazoa</taxon>
        <taxon>Cnidaria</taxon>
        <taxon>Anthozoa</taxon>
        <taxon>Octocorallia</taxon>
        <taxon>Malacalcyonacea</taxon>
        <taxon>Plexauridae</taxon>
        <taxon>Paramuricea</taxon>
    </lineage>
</organism>
<accession>A0A6S7H8S2</accession>
<comment type="function">
    <text evidence="1">Responsible for the deiodination of T4 (3,5,3',5'-tetraiodothyronine).</text>
</comment>
<evidence type="ECO:0000313" key="3">
    <source>
        <dbReference type="Proteomes" id="UP001152795"/>
    </source>
</evidence>
<keyword evidence="1" id="KW-0560">Oxidoreductase</keyword>
<gene>
    <name evidence="2" type="ORF">PACLA_8A084204</name>
</gene>
<dbReference type="Gene3D" id="3.40.30.10">
    <property type="entry name" value="Glutaredoxin"/>
    <property type="match status" value="1"/>
</dbReference>